<dbReference type="Pfam" id="PF00155">
    <property type="entry name" value="Aminotran_1_2"/>
    <property type="match status" value="1"/>
</dbReference>
<keyword evidence="2" id="KW-0032">Aminotransferase</keyword>
<dbReference type="InterPro" id="IPR015422">
    <property type="entry name" value="PyrdxlP-dep_Trfase_small"/>
</dbReference>
<feature type="domain" description="Aminotransferase class I/classII large" evidence="1">
    <location>
        <begin position="23"/>
        <end position="367"/>
    </location>
</feature>
<sequence length="394" mass="42571">MSLRSQISARYSAFDYSSTKHTINFGYGLPDPDTFRHLAAVDAMSEAGGVSLADILQYTDSQGLPELRQRLAARSGVASDQVMITSGASQALQLIADTLLDAGDVVLTEDPSYLGALRIFSVAGATVIQLGMDGEGVSLPELADALARYPKIKLYYTTPAFHNPSGQCISKARIDEVQRLLDLHGVPIVQDLVYSELPYEDGFQPALFGADTVISVRSFSKIAWPGLRVGWICAAPAMIARLALLKCDGGVSAVVSNIAVALLATDTLAGHIAYLRKHYRQKRDHMQSLLQDCTFCEPTYALPQGGFSFWVKLAPDLDPAVFLEGLRQEHGVQLAPGLLYGPRSSQFVRLCFSYMPVAKLEEGIARIEAACKDGRKQHPVGRSIVAPVVSALEA</sequence>
<name>A0ABM5Z1C9_9BURK</name>
<dbReference type="Proteomes" id="UP000074914">
    <property type="component" value="Chromosome"/>
</dbReference>
<keyword evidence="3" id="KW-1185">Reference proteome</keyword>
<dbReference type="EMBL" id="CP013236">
    <property type="protein sequence ID" value="AMP12579.1"/>
    <property type="molecule type" value="Genomic_DNA"/>
</dbReference>
<dbReference type="Gene3D" id="3.40.640.10">
    <property type="entry name" value="Type I PLP-dependent aspartate aminotransferase-like (Major domain)"/>
    <property type="match status" value="1"/>
</dbReference>
<protein>
    <submittedName>
        <fullName evidence="2">Aminotransferase class I and II family protein</fullName>
    </submittedName>
</protein>
<reference evidence="2 3" key="1">
    <citation type="submission" date="2015-11" db="EMBL/GenBank/DDBJ databases">
        <title>Exploring the genomic traits of fungus-feeding bacterial genus Collimonas.</title>
        <authorList>
            <person name="Song C."/>
            <person name="Schmidt R."/>
            <person name="de Jager V."/>
            <person name="Krzyzanowska D."/>
            <person name="Jongedijk E."/>
            <person name="Cankar K."/>
            <person name="Beekwilder J."/>
            <person name="van Veen A."/>
            <person name="de Boer W."/>
            <person name="van Veen J.A."/>
            <person name="Garbeva P."/>
        </authorList>
    </citation>
    <scope>NUCLEOTIDE SEQUENCE [LARGE SCALE GENOMIC DNA]</scope>
    <source>
        <strain evidence="2 3">Ter291</strain>
    </source>
</reference>
<accession>A0ABM5Z1C9</accession>
<keyword evidence="2" id="KW-0808">Transferase</keyword>
<gene>
    <name evidence="2" type="ORF">CPter291_0283</name>
</gene>
<dbReference type="Gene3D" id="3.90.1150.10">
    <property type="entry name" value="Aspartate Aminotransferase, domain 1"/>
    <property type="match status" value="1"/>
</dbReference>
<dbReference type="GO" id="GO:0008483">
    <property type="term" value="F:transaminase activity"/>
    <property type="evidence" value="ECO:0007669"/>
    <property type="project" value="UniProtKB-KW"/>
</dbReference>
<evidence type="ECO:0000313" key="3">
    <source>
        <dbReference type="Proteomes" id="UP000074914"/>
    </source>
</evidence>
<organism evidence="2 3">
    <name type="scientific">Collimonas pratensis</name>
    <dbReference type="NCBI Taxonomy" id="279113"/>
    <lineage>
        <taxon>Bacteria</taxon>
        <taxon>Pseudomonadati</taxon>
        <taxon>Pseudomonadota</taxon>
        <taxon>Betaproteobacteria</taxon>
        <taxon>Burkholderiales</taxon>
        <taxon>Oxalobacteraceae</taxon>
        <taxon>Collimonas</taxon>
    </lineage>
</organism>
<dbReference type="InterPro" id="IPR015421">
    <property type="entry name" value="PyrdxlP-dep_Trfase_major"/>
</dbReference>
<dbReference type="InterPro" id="IPR004839">
    <property type="entry name" value="Aminotransferase_I/II_large"/>
</dbReference>
<dbReference type="SUPFAM" id="SSF53383">
    <property type="entry name" value="PLP-dependent transferases"/>
    <property type="match status" value="1"/>
</dbReference>
<dbReference type="PANTHER" id="PTHR42858:SF1">
    <property type="entry name" value="LD15494P"/>
    <property type="match status" value="1"/>
</dbReference>
<evidence type="ECO:0000259" key="1">
    <source>
        <dbReference type="Pfam" id="PF00155"/>
    </source>
</evidence>
<dbReference type="PANTHER" id="PTHR42858">
    <property type="entry name" value="AMINOTRANSFERASE"/>
    <property type="match status" value="1"/>
</dbReference>
<evidence type="ECO:0000313" key="2">
    <source>
        <dbReference type="EMBL" id="AMP12579.1"/>
    </source>
</evidence>
<dbReference type="RefSeq" id="WP_082806897.1">
    <property type="nucleotide sequence ID" value="NZ_CP013236.1"/>
</dbReference>
<proteinExistence type="predicted"/>
<dbReference type="CDD" id="cd00609">
    <property type="entry name" value="AAT_like"/>
    <property type="match status" value="1"/>
</dbReference>
<dbReference type="InterPro" id="IPR015424">
    <property type="entry name" value="PyrdxlP-dep_Trfase"/>
</dbReference>